<dbReference type="SUPFAM" id="SSF56112">
    <property type="entry name" value="Protein kinase-like (PK-like)"/>
    <property type="match status" value="1"/>
</dbReference>
<accession>A0A2C5Y9Z3</accession>
<dbReference type="OrthoDB" id="8905873at2759"/>
<dbReference type="Gene3D" id="1.10.510.10">
    <property type="entry name" value="Transferase(Phosphotransferase) domain 1"/>
    <property type="match status" value="1"/>
</dbReference>
<dbReference type="InterPro" id="IPR011009">
    <property type="entry name" value="Kinase-like_dom_sf"/>
</dbReference>
<dbReference type="AlphaFoldDB" id="A0A2C5Y9Z3"/>
<name>A0A2C5Y9Z3_9HYPO</name>
<dbReference type="GO" id="GO:0004672">
    <property type="term" value="F:protein kinase activity"/>
    <property type="evidence" value="ECO:0007669"/>
    <property type="project" value="InterPro"/>
</dbReference>
<organism evidence="2 3">
    <name type="scientific">Ophiocordyceps australis</name>
    <dbReference type="NCBI Taxonomy" id="1399860"/>
    <lineage>
        <taxon>Eukaryota</taxon>
        <taxon>Fungi</taxon>
        <taxon>Dikarya</taxon>
        <taxon>Ascomycota</taxon>
        <taxon>Pezizomycotina</taxon>
        <taxon>Sordariomycetes</taxon>
        <taxon>Hypocreomycetidae</taxon>
        <taxon>Hypocreales</taxon>
        <taxon>Ophiocordycipitaceae</taxon>
        <taxon>Ophiocordyceps</taxon>
    </lineage>
</organism>
<reference evidence="2 3" key="1">
    <citation type="submission" date="2017-06" db="EMBL/GenBank/DDBJ databases">
        <title>Ant-infecting Ophiocordyceps genomes reveal a high diversity of potential behavioral manipulation genes and a possible major role for enterotoxins.</title>
        <authorList>
            <person name="De Bekker C."/>
            <person name="Evans H.C."/>
            <person name="Brachmann A."/>
            <person name="Hughes D.P."/>
        </authorList>
    </citation>
    <scope>NUCLEOTIDE SEQUENCE [LARGE SCALE GENOMIC DNA]</scope>
    <source>
        <strain evidence="2 3">1348a</strain>
    </source>
</reference>
<dbReference type="Gene3D" id="3.30.200.20">
    <property type="entry name" value="Phosphorylase Kinase, domain 1"/>
    <property type="match status" value="1"/>
</dbReference>
<evidence type="ECO:0000313" key="2">
    <source>
        <dbReference type="EMBL" id="PHH66325.1"/>
    </source>
</evidence>
<evidence type="ECO:0000313" key="3">
    <source>
        <dbReference type="Proteomes" id="UP000224854"/>
    </source>
</evidence>
<dbReference type="PROSITE" id="PS50011">
    <property type="entry name" value="PROTEIN_KINASE_DOM"/>
    <property type="match status" value="1"/>
</dbReference>
<keyword evidence="3" id="KW-1185">Reference proteome</keyword>
<evidence type="ECO:0000259" key="1">
    <source>
        <dbReference type="PROSITE" id="PS50011"/>
    </source>
</evidence>
<protein>
    <recommendedName>
        <fullName evidence="1">Protein kinase domain-containing protein</fullName>
    </recommendedName>
</protein>
<dbReference type="GO" id="GO:0005524">
    <property type="term" value="F:ATP binding"/>
    <property type="evidence" value="ECO:0007669"/>
    <property type="project" value="InterPro"/>
</dbReference>
<comment type="caution">
    <text evidence="2">The sequence shown here is derived from an EMBL/GenBank/DDBJ whole genome shotgun (WGS) entry which is preliminary data.</text>
</comment>
<dbReference type="InterPro" id="IPR000719">
    <property type="entry name" value="Prot_kinase_dom"/>
</dbReference>
<dbReference type="Proteomes" id="UP000224854">
    <property type="component" value="Unassembled WGS sequence"/>
</dbReference>
<gene>
    <name evidence="2" type="ORF">CDD82_1567</name>
</gene>
<dbReference type="EMBL" id="NJEU01001481">
    <property type="protein sequence ID" value="PHH66325.1"/>
    <property type="molecule type" value="Genomic_DNA"/>
</dbReference>
<proteinExistence type="predicted"/>
<sequence>MLWNQLARSLDDGIKPLNLDGSRGVLFKVTLLAYGYTFVSKATVRAFVDELNHEATVYKRLKKLQGIIVPVFLGSIDLSSMKKIYYYAHRVYLVHMTFLSWGGTDIARTEKTPNMDYASLETKSIQSLEALHQEGVIHTDARLPNMLVNSETNGVMIIDFERSILLEPPRRPLAQLIPRKREWKPDIQGDKEMDGQSRKQKVARRFATEIGEAKCEFLPFK</sequence>
<feature type="domain" description="Protein kinase" evidence="1">
    <location>
        <begin position="12"/>
        <end position="221"/>
    </location>
</feature>